<dbReference type="EMBL" id="SVCA01000018">
    <property type="protein sequence ID" value="MBE6086386.1"/>
    <property type="molecule type" value="Genomic_DNA"/>
</dbReference>
<dbReference type="NCBIfam" id="TIGR03831">
    <property type="entry name" value="YgiT_finger"/>
    <property type="match status" value="1"/>
</dbReference>
<accession>A0A927WKU4</accession>
<dbReference type="InterPro" id="IPR022453">
    <property type="entry name" value="Znf_MqsA-type"/>
</dbReference>
<dbReference type="RefSeq" id="WP_303670501.1">
    <property type="nucleotide sequence ID" value="NZ_SVCA01000018.1"/>
</dbReference>
<name>A0A927WKU4_SELRU</name>
<sequence length="75" mass="8459">MCKACFEDNRIETTTTFTVDVKDCVIVIRNVPCYECQVCGEIIFADDVSAKLEMIVQKAKSFLQDVSVIDYNRAA</sequence>
<evidence type="ECO:0000313" key="1">
    <source>
        <dbReference type="EMBL" id="MBE6086386.1"/>
    </source>
</evidence>
<organism evidence="1 2">
    <name type="scientific">Selenomonas ruminantium</name>
    <dbReference type="NCBI Taxonomy" id="971"/>
    <lineage>
        <taxon>Bacteria</taxon>
        <taxon>Bacillati</taxon>
        <taxon>Bacillota</taxon>
        <taxon>Negativicutes</taxon>
        <taxon>Selenomonadales</taxon>
        <taxon>Selenomonadaceae</taxon>
        <taxon>Selenomonas</taxon>
    </lineage>
</organism>
<evidence type="ECO:0000313" key="2">
    <source>
        <dbReference type="Proteomes" id="UP000772151"/>
    </source>
</evidence>
<dbReference type="CDD" id="cd12870">
    <property type="entry name" value="MqsA"/>
    <property type="match status" value="1"/>
</dbReference>
<dbReference type="AlphaFoldDB" id="A0A927WKU4"/>
<gene>
    <name evidence="1" type="ORF">E7203_13285</name>
</gene>
<dbReference type="Proteomes" id="UP000772151">
    <property type="component" value="Unassembled WGS sequence"/>
</dbReference>
<proteinExistence type="predicted"/>
<comment type="caution">
    <text evidence="1">The sequence shown here is derived from an EMBL/GenBank/DDBJ whole genome shotgun (WGS) entry which is preliminary data.</text>
</comment>
<protein>
    <submittedName>
        <fullName evidence="1">Type II toxin-antitoxin system MqsA family antitoxin</fullName>
    </submittedName>
</protein>
<dbReference type="Gene3D" id="3.10.20.860">
    <property type="match status" value="1"/>
</dbReference>
<reference evidence="1" key="1">
    <citation type="submission" date="2019-04" db="EMBL/GenBank/DDBJ databases">
        <title>Evolution of Biomass-Degrading Anaerobic Consortia Revealed by Metagenomics.</title>
        <authorList>
            <person name="Peng X."/>
        </authorList>
    </citation>
    <scope>NUCLEOTIDE SEQUENCE</scope>
    <source>
        <strain evidence="1">SIG242</strain>
    </source>
</reference>